<protein>
    <submittedName>
        <fullName evidence="2">Uncharacterized protein</fullName>
    </submittedName>
</protein>
<sequence length="79" mass="9032">MGLFGFTDRPRQPELGERTQDHPAFRFGKLMADYLTRMERRLASTLNQGQHRIGFGTRNALLAALGAFFLLYFIALLTQ</sequence>
<dbReference type="EMBL" id="WAEL01000013">
    <property type="protein sequence ID" value="NID13659.1"/>
    <property type="molecule type" value="Genomic_DNA"/>
</dbReference>
<name>A0ABX0QMG1_9BACT</name>
<reference evidence="2" key="1">
    <citation type="submission" date="2024-05" db="EMBL/GenBank/DDBJ databases">
        <authorList>
            <person name="Jung D.-H."/>
        </authorList>
    </citation>
    <scope>NUCLEOTIDE SEQUENCE</scope>
    <source>
        <strain evidence="2">JA-25</strain>
    </source>
</reference>
<proteinExistence type="predicted"/>
<organism evidence="2 3">
    <name type="scientific">Fibrivirga algicola</name>
    <dbReference type="NCBI Taxonomy" id="2950420"/>
    <lineage>
        <taxon>Bacteria</taxon>
        <taxon>Pseudomonadati</taxon>
        <taxon>Bacteroidota</taxon>
        <taxon>Cytophagia</taxon>
        <taxon>Cytophagales</taxon>
        <taxon>Spirosomataceae</taxon>
        <taxon>Fibrivirga</taxon>
    </lineage>
</organism>
<dbReference type="RefSeq" id="WP_166694179.1">
    <property type="nucleotide sequence ID" value="NZ_WAEL01000013.1"/>
</dbReference>
<dbReference type="Proteomes" id="UP000606008">
    <property type="component" value="Unassembled WGS sequence"/>
</dbReference>
<feature type="transmembrane region" description="Helical" evidence="1">
    <location>
        <begin position="60"/>
        <end position="78"/>
    </location>
</feature>
<keyword evidence="1" id="KW-1133">Transmembrane helix</keyword>
<evidence type="ECO:0000313" key="2">
    <source>
        <dbReference type="EMBL" id="NID13659.1"/>
    </source>
</evidence>
<keyword evidence="1" id="KW-0812">Transmembrane</keyword>
<keyword evidence="3" id="KW-1185">Reference proteome</keyword>
<evidence type="ECO:0000256" key="1">
    <source>
        <dbReference type="SAM" id="Phobius"/>
    </source>
</evidence>
<evidence type="ECO:0000313" key="3">
    <source>
        <dbReference type="Proteomes" id="UP000606008"/>
    </source>
</evidence>
<gene>
    <name evidence="2" type="ORF">F7231_26055</name>
</gene>
<comment type="caution">
    <text evidence="2">The sequence shown here is derived from an EMBL/GenBank/DDBJ whole genome shotgun (WGS) entry which is preliminary data.</text>
</comment>
<keyword evidence="1" id="KW-0472">Membrane</keyword>
<accession>A0ABX0QMG1</accession>